<dbReference type="InterPro" id="IPR013324">
    <property type="entry name" value="RNA_pol_sigma_r3/r4-like"/>
</dbReference>
<dbReference type="InterPro" id="IPR013325">
    <property type="entry name" value="RNA_pol_sigma_r2"/>
</dbReference>
<evidence type="ECO:0000256" key="3">
    <source>
        <dbReference type="ARBA" id="ARBA00023082"/>
    </source>
</evidence>
<dbReference type="NCBIfam" id="TIGR02937">
    <property type="entry name" value="sigma70-ECF"/>
    <property type="match status" value="1"/>
</dbReference>
<dbReference type="PANTHER" id="PTHR43133">
    <property type="entry name" value="RNA POLYMERASE ECF-TYPE SIGMA FACTO"/>
    <property type="match status" value="1"/>
</dbReference>
<keyword evidence="2" id="KW-0805">Transcription regulation</keyword>
<accession>A0ABM9PQ58</accession>
<dbReference type="Gene3D" id="1.10.10.10">
    <property type="entry name" value="Winged helix-like DNA-binding domain superfamily/Winged helix DNA-binding domain"/>
    <property type="match status" value="1"/>
</dbReference>
<evidence type="ECO:0000313" key="7">
    <source>
        <dbReference type="EMBL" id="CAL2107919.1"/>
    </source>
</evidence>
<dbReference type="PANTHER" id="PTHR43133:SF46">
    <property type="entry name" value="RNA POLYMERASE SIGMA-70 FACTOR ECF SUBFAMILY"/>
    <property type="match status" value="1"/>
</dbReference>
<keyword evidence="3" id="KW-0731">Sigma factor</keyword>
<evidence type="ECO:0000313" key="8">
    <source>
        <dbReference type="Proteomes" id="UP001497602"/>
    </source>
</evidence>
<evidence type="ECO:0000259" key="5">
    <source>
        <dbReference type="Pfam" id="PF04542"/>
    </source>
</evidence>
<name>A0ABM9PQ58_9FLAO</name>
<evidence type="ECO:0000256" key="1">
    <source>
        <dbReference type="ARBA" id="ARBA00010641"/>
    </source>
</evidence>
<feature type="domain" description="RNA polymerase sigma factor 70 region 4 type 2" evidence="6">
    <location>
        <begin position="118"/>
        <end position="163"/>
    </location>
</feature>
<dbReference type="CDD" id="cd06171">
    <property type="entry name" value="Sigma70_r4"/>
    <property type="match status" value="1"/>
</dbReference>
<dbReference type="Pfam" id="PF04542">
    <property type="entry name" value="Sigma70_r2"/>
    <property type="match status" value="1"/>
</dbReference>
<dbReference type="SUPFAM" id="SSF88946">
    <property type="entry name" value="Sigma2 domain of RNA polymerase sigma factors"/>
    <property type="match status" value="1"/>
</dbReference>
<organism evidence="7 8">
    <name type="scientific">Tenacibaculum vairaonense</name>
    <dbReference type="NCBI Taxonomy" id="3137860"/>
    <lineage>
        <taxon>Bacteria</taxon>
        <taxon>Pseudomonadati</taxon>
        <taxon>Bacteroidota</taxon>
        <taxon>Flavobacteriia</taxon>
        <taxon>Flavobacteriales</taxon>
        <taxon>Flavobacteriaceae</taxon>
        <taxon>Tenacibaculum</taxon>
    </lineage>
</organism>
<gene>
    <name evidence="7" type="ORF">T190115A13A_50161</name>
</gene>
<dbReference type="InterPro" id="IPR007627">
    <property type="entry name" value="RNA_pol_sigma70_r2"/>
</dbReference>
<dbReference type="EMBL" id="CAXJRC010000042">
    <property type="protein sequence ID" value="CAL2107919.1"/>
    <property type="molecule type" value="Genomic_DNA"/>
</dbReference>
<reference evidence="7 8" key="1">
    <citation type="submission" date="2024-05" db="EMBL/GenBank/DDBJ databases">
        <authorList>
            <person name="Duchaud E."/>
        </authorList>
    </citation>
    <scope>NUCLEOTIDE SEQUENCE [LARGE SCALE GENOMIC DNA]</scope>
    <source>
        <strain evidence="7">Ena-SAMPLE-TAB-13-05-2024-13:56:06:370-140305</strain>
    </source>
</reference>
<comment type="caution">
    <text evidence="7">The sequence shown here is derived from an EMBL/GenBank/DDBJ whole genome shotgun (WGS) entry which is preliminary data.</text>
</comment>
<evidence type="ECO:0000256" key="4">
    <source>
        <dbReference type="ARBA" id="ARBA00023163"/>
    </source>
</evidence>
<keyword evidence="8" id="KW-1185">Reference proteome</keyword>
<dbReference type="Gene3D" id="1.10.1740.10">
    <property type="match status" value="1"/>
</dbReference>
<dbReference type="Proteomes" id="UP001497602">
    <property type="component" value="Unassembled WGS sequence"/>
</dbReference>
<feature type="domain" description="RNA polymerase sigma-70 region 2" evidence="5">
    <location>
        <begin position="19"/>
        <end position="81"/>
    </location>
</feature>
<comment type="similarity">
    <text evidence="1">Belongs to the sigma-70 factor family. ECF subfamily.</text>
</comment>
<dbReference type="InterPro" id="IPR013249">
    <property type="entry name" value="RNA_pol_sigma70_r4_t2"/>
</dbReference>
<dbReference type="InterPro" id="IPR036388">
    <property type="entry name" value="WH-like_DNA-bd_sf"/>
</dbReference>
<protein>
    <submittedName>
        <fullName evidence="7">RNA polymerase sigma-70 factor, ECF subfamily</fullName>
    </submittedName>
</protein>
<dbReference type="SUPFAM" id="SSF88659">
    <property type="entry name" value="Sigma3 and sigma4 domains of RNA polymerase sigma factors"/>
    <property type="match status" value="1"/>
</dbReference>
<evidence type="ECO:0000256" key="2">
    <source>
        <dbReference type="ARBA" id="ARBA00023015"/>
    </source>
</evidence>
<keyword evidence="4" id="KW-0804">Transcription</keyword>
<dbReference type="RefSeq" id="WP_348703097.1">
    <property type="nucleotide sequence ID" value="NZ_CAXIYA010000011.1"/>
</dbReference>
<dbReference type="InterPro" id="IPR039425">
    <property type="entry name" value="RNA_pol_sigma-70-like"/>
</dbReference>
<dbReference type="Pfam" id="PF08281">
    <property type="entry name" value="Sigma70_r4_2"/>
    <property type="match status" value="1"/>
</dbReference>
<dbReference type="InterPro" id="IPR014284">
    <property type="entry name" value="RNA_pol_sigma-70_dom"/>
</dbReference>
<evidence type="ECO:0000259" key="6">
    <source>
        <dbReference type="Pfam" id="PF08281"/>
    </source>
</evidence>
<sequence>MNQKSENNKKLKAFFDKEYSVLKSYVGSRIKDSIHQDAEDIIQEVALKLFSGANSYSPINNVAGFVYRSIKNKIIDVRRKKTYKNQAIEEEKLIHFTEVVQDLSDSFYSEETLKSLKNKIMDLKPVYREVIIAIDFEGYTYSELAENLGVPKGTLMSRRHRALGILLNKIENKK</sequence>
<proteinExistence type="inferred from homology"/>